<dbReference type="CDD" id="cd01949">
    <property type="entry name" value="GGDEF"/>
    <property type="match status" value="1"/>
</dbReference>
<feature type="domain" description="GGDEF" evidence="3">
    <location>
        <begin position="398"/>
        <end position="531"/>
    </location>
</feature>
<dbReference type="InterPro" id="IPR043128">
    <property type="entry name" value="Rev_trsase/Diguanyl_cyclase"/>
</dbReference>
<evidence type="ECO:0000313" key="4">
    <source>
        <dbReference type="EMBL" id="GAA0724940.1"/>
    </source>
</evidence>
<dbReference type="EC" id="2.7.7.65" evidence="1"/>
<sequence length="540" mass="59448">MPLAVGRFVPDGPAIAPAEIIAGAYANTFVPQPYAVITPLRDRDIWYRLNLAEDWNDDRPALLSIADPQGLEVTVYAPPGYAAVTYGIYDTQANNGFTRHALAFVLSRKLKSNTPIYLHVGPERAIPRRVELNHITEARIVDLAHGRLDVLFPAIQLATLLVMLCFFLVMRERMYGYFVGHVLFLVLYELYAFGIGYELPLFDLLAPLQARPAWLAASLAAILLFLFSSVFLDLAQFAPRLNRFLGALCWPLGALAICAAIPKFSPGWWVEDALALILLVAAPLLAVAGVLAWQHGSRRGGFYLCAWIPGLTFVIVRVLQLLLHWPLPVWLEFGLPAAFTFASIVLSFGLADHTLAMRHERDFAHRLAERDALTGALNRRAILARLRATFLHARDSDEPLSLLFLDLDHFKCVNDSHGHRAGDQCLRAVIAPIASELRQGDALGRYGGEEFLVVLPGAAAANAEVVAERIRQRLQEMRMQVSDTHIALTASIGVAALDARMQTPEDLIECADAALYRAKSGGRNLVSTHPGITGALIPEH</sequence>
<feature type="transmembrane region" description="Helical" evidence="2">
    <location>
        <begin position="213"/>
        <end position="232"/>
    </location>
</feature>
<dbReference type="SMART" id="SM00267">
    <property type="entry name" value="GGDEF"/>
    <property type="match status" value="1"/>
</dbReference>
<evidence type="ECO:0000256" key="2">
    <source>
        <dbReference type="SAM" id="Phobius"/>
    </source>
</evidence>
<dbReference type="Proteomes" id="UP001501523">
    <property type="component" value="Unassembled WGS sequence"/>
</dbReference>
<feature type="transmembrane region" description="Helical" evidence="2">
    <location>
        <begin position="176"/>
        <end position="193"/>
    </location>
</feature>
<reference evidence="5" key="1">
    <citation type="journal article" date="2019" name="Int. J. Syst. Evol. Microbiol.">
        <title>The Global Catalogue of Microorganisms (GCM) 10K type strain sequencing project: providing services to taxonomists for standard genome sequencing and annotation.</title>
        <authorList>
            <consortium name="The Broad Institute Genomics Platform"/>
            <consortium name="The Broad Institute Genome Sequencing Center for Infectious Disease"/>
            <person name="Wu L."/>
            <person name="Ma J."/>
        </authorList>
    </citation>
    <scope>NUCLEOTIDE SEQUENCE [LARGE SCALE GENOMIC DNA]</scope>
    <source>
        <strain evidence="5">JCM 15421</strain>
    </source>
</reference>
<dbReference type="Pfam" id="PF00990">
    <property type="entry name" value="GGDEF"/>
    <property type="match status" value="1"/>
</dbReference>
<evidence type="ECO:0000259" key="3">
    <source>
        <dbReference type="PROSITE" id="PS50887"/>
    </source>
</evidence>
<name>A0ABP3UA23_9GAMM</name>
<dbReference type="PROSITE" id="PS50887">
    <property type="entry name" value="GGDEF"/>
    <property type="match status" value="1"/>
</dbReference>
<keyword evidence="2" id="KW-0812">Transmembrane</keyword>
<dbReference type="SUPFAM" id="SSF55073">
    <property type="entry name" value="Nucleotide cyclase"/>
    <property type="match status" value="1"/>
</dbReference>
<dbReference type="PANTHER" id="PTHR45138">
    <property type="entry name" value="REGULATORY COMPONENTS OF SENSORY TRANSDUCTION SYSTEM"/>
    <property type="match status" value="1"/>
</dbReference>
<protein>
    <recommendedName>
        <fullName evidence="1">diguanylate cyclase</fullName>
        <ecNumber evidence="1">2.7.7.65</ecNumber>
    </recommendedName>
</protein>
<dbReference type="EMBL" id="BAAAEU010000032">
    <property type="protein sequence ID" value="GAA0724940.1"/>
    <property type="molecule type" value="Genomic_DNA"/>
</dbReference>
<proteinExistence type="predicted"/>
<dbReference type="Pfam" id="PF07695">
    <property type="entry name" value="7TMR-DISM_7TM"/>
    <property type="match status" value="1"/>
</dbReference>
<keyword evidence="2" id="KW-0472">Membrane</keyword>
<dbReference type="Gene3D" id="3.30.70.270">
    <property type="match status" value="1"/>
</dbReference>
<dbReference type="InterPro" id="IPR050469">
    <property type="entry name" value="Diguanylate_Cyclase"/>
</dbReference>
<gene>
    <name evidence="4" type="ORF">GCM10009105_38000</name>
</gene>
<dbReference type="NCBIfam" id="TIGR00254">
    <property type="entry name" value="GGDEF"/>
    <property type="match status" value="1"/>
</dbReference>
<evidence type="ECO:0000256" key="1">
    <source>
        <dbReference type="ARBA" id="ARBA00012528"/>
    </source>
</evidence>
<feature type="transmembrane region" description="Helical" evidence="2">
    <location>
        <begin position="329"/>
        <end position="351"/>
    </location>
</feature>
<dbReference type="InterPro" id="IPR029787">
    <property type="entry name" value="Nucleotide_cyclase"/>
</dbReference>
<feature type="transmembrane region" description="Helical" evidence="2">
    <location>
        <begin position="150"/>
        <end position="169"/>
    </location>
</feature>
<keyword evidence="2" id="KW-1133">Transmembrane helix</keyword>
<accession>A0ABP3UA23</accession>
<feature type="transmembrane region" description="Helical" evidence="2">
    <location>
        <begin position="300"/>
        <end position="323"/>
    </location>
</feature>
<organism evidence="4 5">
    <name type="scientific">Dokdonella soli</name>
    <dbReference type="NCBI Taxonomy" id="529810"/>
    <lineage>
        <taxon>Bacteria</taxon>
        <taxon>Pseudomonadati</taxon>
        <taxon>Pseudomonadota</taxon>
        <taxon>Gammaproteobacteria</taxon>
        <taxon>Lysobacterales</taxon>
        <taxon>Rhodanobacteraceae</taxon>
        <taxon>Dokdonella</taxon>
    </lineage>
</organism>
<feature type="transmembrane region" description="Helical" evidence="2">
    <location>
        <begin position="274"/>
        <end position="293"/>
    </location>
</feature>
<keyword evidence="5" id="KW-1185">Reference proteome</keyword>
<evidence type="ECO:0000313" key="5">
    <source>
        <dbReference type="Proteomes" id="UP001501523"/>
    </source>
</evidence>
<dbReference type="InterPro" id="IPR000160">
    <property type="entry name" value="GGDEF_dom"/>
</dbReference>
<dbReference type="InterPro" id="IPR011623">
    <property type="entry name" value="7TMR_DISM_rcpt_extracell_dom1"/>
</dbReference>
<comment type="caution">
    <text evidence="4">The sequence shown here is derived from an EMBL/GenBank/DDBJ whole genome shotgun (WGS) entry which is preliminary data.</text>
</comment>
<feature type="transmembrane region" description="Helical" evidence="2">
    <location>
        <begin position="244"/>
        <end position="262"/>
    </location>
</feature>
<dbReference type="PANTHER" id="PTHR45138:SF24">
    <property type="entry name" value="DIGUANYLATE CYCLASE DGCC-RELATED"/>
    <property type="match status" value="1"/>
</dbReference>